<evidence type="ECO:0000256" key="6">
    <source>
        <dbReference type="ARBA" id="ARBA00022989"/>
    </source>
</evidence>
<dbReference type="OMA" id="KFEHTIF"/>
<organism evidence="9 10">
    <name type="scientific">Tieghemostelium lacteum</name>
    <name type="common">Slime mold</name>
    <name type="synonym">Dictyostelium lacteum</name>
    <dbReference type="NCBI Taxonomy" id="361077"/>
    <lineage>
        <taxon>Eukaryota</taxon>
        <taxon>Amoebozoa</taxon>
        <taxon>Evosea</taxon>
        <taxon>Eumycetozoa</taxon>
        <taxon>Dictyostelia</taxon>
        <taxon>Dictyosteliales</taxon>
        <taxon>Raperosteliaceae</taxon>
        <taxon>Tieghemostelium</taxon>
    </lineage>
</organism>
<sequence>MLLNTNSYHKTIKFIYNGFTRSTKLNNTIFYNVNTYKTVFRSTANKYQSIPVKSVLISTRNYSSTNVSLQQPTTLNSSWIEKLPKSVQPYAQLSRVDKPIGVWLLLAPSLWSIVLATPVGTIPNLMVTSVFVTGAFVMRSAGCVINDMADYKFDSKVERTKSRPIAARILTHRQSLTFLAGQLSFSLGMILCTLNWYTIGLCAASIPVITLYPFMKRFTYYPQFVLGLAFNWGVLAGYSAISGSCDWMTVLPLYMAGVSWTMVYDTIYAHQDKKDDVVVGVKSTALKFGQNSGKILSYFSALTITGFALTGYMASMPPIYYLGSALCAGHLLWQLKTIDFDNPQDCLKKFKSNRDFSLLFLLTLVLSKLYLYYQQLEEKNELQS</sequence>
<keyword evidence="8" id="KW-0414">Isoprene biosynthesis</keyword>
<dbReference type="HAMAP" id="MF_01635">
    <property type="entry name" value="UbiA"/>
    <property type="match status" value="1"/>
</dbReference>
<feature type="transmembrane region" description="Helical" evidence="8">
    <location>
        <begin position="356"/>
        <end position="373"/>
    </location>
</feature>
<keyword evidence="8" id="KW-0496">Mitochondrion</keyword>
<dbReference type="OrthoDB" id="18170at2759"/>
<evidence type="ECO:0000256" key="2">
    <source>
        <dbReference type="ARBA" id="ARBA00004141"/>
    </source>
</evidence>
<keyword evidence="5 8" id="KW-0812">Transmembrane</keyword>
<comment type="caution">
    <text evidence="9">The sequence shown here is derived from an EMBL/GenBank/DDBJ whole genome shotgun (WGS) entry which is preliminary data.</text>
</comment>
<keyword evidence="6 8" id="KW-1133">Transmembrane helix</keyword>
<comment type="pathway">
    <text evidence="8">Cofactor biosynthesis; ubiquinone biosynthesis.</text>
</comment>
<dbReference type="EC" id="2.5.1.39" evidence="8"/>
<dbReference type="InParanoid" id="A0A151ZHR5"/>
<evidence type="ECO:0000256" key="7">
    <source>
        <dbReference type="ARBA" id="ARBA00023136"/>
    </source>
</evidence>
<dbReference type="FunFam" id="1.10.357.140:FF:000003">
    <property type="entry name" value="4-hydroxybenzoate polyprenyltransferase, mitochondrial"/>
    <property type="match status" value="1"/>
</dbReference>
<feature type="transmembrane region" description="Helical" evidence="8">
    <location>
        <begin position="221"/>
        <end position="241"/>
    </location>
</feature>
<keyword evidence="8" id="KW-0999">Mitochondrion inner membrane</keyword>
<dbReference type="InterPro" id="IPR044878">
    <property type="entry name" value="UbiA_sf"/>
</dbReference>
<evidence type="ECO:0000256" key="3">
    <source>
        <dbReference type="ARBA" id="ARBA00005985"/>
    </source>
</evidence>
<dbReference type="GO" id="GO:0008299">
    <property type="term" value="P:isoprenoid biosynthetic process"/>
    <property type="evidence" value="ECO:0007669"/>
    <property type="project" value="UniProtKB-UniRule"/>
</dbReference>
<dbReference type="EMBL" id="LODT01000028">
    <property type="protein sequence ID" value="KYQ93439.1"/>
    <property type="molecule type" value="Genomic_DNA"/>
</dbReference>
<dbReference type="FunCoup" id="A0A151ZHR5">
    <property type="interactions" value="240"/>
</dbReference>
<gene>
    <name evidence="8" type="primary">coq2</name>
    <name evidence="9" type="ORF">DLAC_06130</name>
</gene>
<dbReference type="GO" id="GO:0005743">
    <property type="term" value="C:mitochondrial inner membrane"/>
    <property type="evidence" value="ECO:0007669"/>
    <property type="project" value="UniProtKB-SubCell"/>
</dbReference>
<dbReference type="PANTHER" id="PTHR11048">
    <property type="entry name" value="PRENYLTRANSFERASES"/>
    <property type="match status" value="1"/>
</dbReference>
<evidence type="ECO:0000313" key="10">
    <source>
        <dbReference type="Proteomes" id="UP000076078"/>
    </source>
</evidence>
<dbReference type="InterPro" id="IPR000537">
    <property type="entry name" value="UbiA_prenyltransferase"/>
</dbReference>
<protein>
    <recommendedName>
        <fullName evidence="8">4-hydroxybenzoate polyprenyltransferase, mitochondrial</fullName>
        <shortName evidence="8">4-HB polyprenyltransferase</shortName>
        <ecNumber evidence="8">2.5.1.39</ecNumber>
    </recommendedName>
    <alternativeName>
        <fullName evidence="8">Para-hydroxybenzoate--polyprenyltransferase</fullName>
        <shortName evidence="8">PHB:PPT</shortName>
        <shortName evidence="8">PHB:polyprenyltransferase</shortName>
    </alternativeName>
</protein>
<comment type="function">
    <text evidence="8">Catalyzes the prenylation of para-hydroxybenzoate (PHB) with an all-trans polyprenyl group. Mediates the second step in the final reaction sequence of coenzyme Q (CoQ) biosynthesis, which is the condensation of the polyisoprenoid side chain with PHB, generating the first membrane-bound Q intermediate.</text>
</comment>
<dbReference type="InterPro" id="IPR039653">
    <property type="entry name" value="Prenyltransferase"/>
</dbReference>
<comment type="catalytic activity">
    <reaction evidence="8">
        <text>an all-trans-polyprenyl diphosphate + 4-hydroxybenzoate = a 4-hydroxy-3-(all-trans-polyprenyl)benzoate + diphosphate</text>
        <dbReference type="Rhea" id="RHEA:44504"/>
        <dbReference type="Rhea" id="RHEA-COMP:9514"/>
        <dbReference type="Rhea" id="RHEA-COMP:9564"/>
        <dbReference type="ChEBI" id="CHEBI:17879"/>
        <dbReference type="ChEBI" id="CHEBI:33019"/>
        <dbReference type="ChEBI" id="CHEBI:58914"/>
        <dbReference type="ChEBI" id="CHEBI:78396"/>
        <dbReference type="EC" id="2.5.1.39"/>
    </reaction>
</comment>
<dbReference type="STRING" id="361077.A0A151ZHR5"/>
<evidence type="ECO:0000256" key="8">
    <source>
        <dbReference type="HAMAP-Rule" id="MF_03189"/>
    </source>
</evidence>
<dbReference type="InterPro" id="IPR006370">
    <property type="entry name" value="HB_polyprenyltransferase-like"/>
</dbReference>
<evidence type="ECO:0000256" key="4">
    <source>
        <dbReference type="ARBA" id="ARBA00022679"/>
    </source>
</evidence>
<keyword evidence="4 8" id="KW-0808">Transferase</keyword>
<keyword evidence="10" id="KW-1185">Reference proteome</keyword>
<keyword evidence="7 8" id="KW-0472">Membrane</keyword>
<accession>A0A151ZHR5</accession>
<feature type="transmembrane region" description="Helical" evidence="8">
    <location>
        <begin position="100"/>
        <end position="119"/>
    </location>
</feature>
<reference evidence="9 10" key="1">
    <citation type="submission" date="2015-12" db="EMBL/GenBank/DDBJ databases">
        <title>Dictyostelia acquired genes for synthesis and detection of signals that induce cell-type specialization by lateral gene transfer from prokaryotes.</title>
        <authorList>
            <person name="Gloeckner G."/>
            <person name="Schaap P."/>
        </authorList>
    </citation>
    <scope>NUCLEOTIDE SEQUENCE [LARGE SCALE GENOMIC DNA]</scope>
    <source>
        <strain evidence="9 10">TK</strain>
    </source>
</reference>
<comment type="similarity">
    <text evidence="3 8">Belongs to the UbiA prenyltransferase family.</text>
</comment>
<dbReference type="NCBIfam" id="TIGR01474">
    <property type="entry name" value="ubiA_proteo"/>
    <property type="match status" value="1"/>
</dbReference>
<dbReference type="InterPro" id="IPR030470">
    <property type="entry name" value="UbiA_prenylTrfase_CS"/>
</dbReference>
<feature type="transmembrane region" description="Helical" evidence="8">
    <location>
        <begin position="247"/>
        <end position="264"/>
    </location>
</feature>
<dbReference type="Pfam" id="PF01040">
    <property type="entry name" value="UbiA"/>
    <property type="match status" value="1"/>
</dbReference>
<keyword evidence="8" id="KW-0831">Ubiquinone biosynthesis</keyword>
<dbReference type="GO" id="GO:0008412">
    <property type="term" value="F:4-hydroxybenzoate polyprenyltransferase activity"/>
    <property type="evidence" value="ECO:0007669"/>
    <property type="project" value="UniProtKB-EC"/>
</dbReference>
<evidence type="ECO:0000313" key="9">
    <source>
        <dbReference type="EMBL" id="KYQ93439.1"/>
    </source>
</evidence>
<name>A0A151ZHR5_TIELA</name>
<dbReference type="PROSITE" id="PS00943">
    <property type="entry name" value="UBIA"/>
    <property type="match status" value="1"/>
</dbReference>
<dbReference type="GO" id="GO:0006744">
    <property type="term" value="P:ubiquinone biosynthetic process"/>
    <property type="evidence" value="ECO:0007669"/>
    <property type="project" value="UniProtKB-UniRule"/>
</dbReference>
<proteinExistence type="inferred from homology"/>
<evidence type="ECO:0000256" key="1">
    <source>
        <dbReference type="ARBA" id="ARBA00001946"/>
    </source>
</evidence>
<feature type="transmembrane region" description="Helical" evidence="8">
    <location>
        <begin position="319"/>
        <end position="335"/>
    </location>
</feature>
<feature type="transmembrane region" description="Helical" evidence="8">
    <location>
        <begin position="295"/>
        <end position="313"/>
    </location>
</feature>
<feature type="transmembrane region" description="Helical" evidence="8">
    <location>
        <begin position="196"/>
        <end position="214"/>
    </location>
</feature>
<dbReference type="AlphaFoldDB" id="A0A151ZHR5"/>
<comment type="cofactor">
    <cofactor evidence="1 8">
        <name>Mg(2+)</name>
        <dbReference type="ChEBI" id="CHEBI:18420"/>
    </cofactor>
</comment>
<dbReference type="PANTHER" id="PTHR11048:SF28">
    <property type="entry name" value="4-HYDROXYBENZOATE POLYPRENYLTRANSFERASE, MITOCHONDRIAL"/>
    <property type="match status" value="1"/>
</dbReference>
<dbReference type="Proteomes" id="UP000076078">
    <property type="component" value="Unassembled WGS sequence"/>
</dbReference>
<dbReference type="CDD" id="cd13959">
    <property type="entry name" value="PT_UbiA_COQ2"/>
    <property type="match status" value="1"/>
</dbReference>
<dbReference type="Gene3D" id="1.10.357.140">
    <property type="entry name" value="UbiA prenyltransferase"/>
    <property type="match status" value="1"/>
</dbReference>
<dbReference type="UniPathway" id="UPA00232"/>
<comment type="subcellular location">
    <subcellularLocation>
        <location evidence="2">Membrane</location>
        <topology evidence="2">Multi-pass membrane protein</topology>
    </subcellularLocation>
    <subcellularLocation>
        <location evidence="8">Mitochondrion inner membrane</location>
        <topology evidence="8">Multi-pass membrane protein</topology>
        <orientation evidence="8">Matrix side</orientation>
    </subcellularLocation>
</comment>
<evidence type="ECO:0000256" key="5">
    <source>
        <dbReference type="ARBA" id="ARBA00022692"/>
    </source>
</evidence>